<evidence type="ECO:0000313" key="2">
    <source>
        <dbReference type="Proteomes" id="UP001239111"/>
    </source>
</evidence>
<reference evidence="1" key="1">
    <citation type="submission" date="2023-04" db="EMBL/GenBank/DDBJ databases">
        <title>A chromosome-level genome assembly of the parasitoid wasp Eretmocerus hayati.</title>
        <authorList>
            <person name="Zhong Y."/>
            <person name="Liu S."/>
            <person name="Liu Y."/>
        </authorList>
    </citation>
    <scope>NUCLEOTIDE SEQUENCE</scope>
    <source>
        <strain evidence="1">ZJU_SS_LIU_2023</strain>
    </source>
</reference>
<keyword evidence="2" id="KW-1185">Reference proteome</keyword>
<proteinExistence type="predicted"/>
<name>A0ACC2PDJ8_9HYME</name>
<organism evidence="1 2">
    <name type="scientific">Eretmocerus hayati</name>
    <dbReference type="NCBI Taxonomy" id="131215"/>
    <lineage>
        <taxon>Eukaryota</taxon>
        <taxon>Metazoa</taxon>
        <taxon>Ecdysozoa</taxon>
        <taxon>Arthropoda</taxon>
        <taxon>Hexapoda</taxon>
        <taxon>Insecta</taxon>
        <taxon>Pterygota</taxon>
        <taxon>Neoptera</taxon>
        <taxon>Endopterygota</taxon>
        <taxon>Hymenoptera</taxon>
        <taxon>Apocrita</taxon>
        <taxon>Proctotrupomorpha</taxon>
        <taxon>Chalcidoidea</taxon>
        <taxon>Aphelinidae</taxon>
        <taxon>Aphelininae</taxon>
        <taxon>Eretmocerus</taxon>
    </lineage>
</organism>
<dbReference type="EMBL" id="CM056741">
    <property type="protein sequence ID" value="KAJ8681500.1"/>
    <property type="molecule type" value="Genomic_DNA"/>
</dbReference>
<comment type="caution">
    <text evidence="1">The sequence shown here is derived from an EMBL/GenBank/DDBJ whole genome shotgun (WGS) entry which is preliminary data.</text>
</comment>
<dbReference type="Proteomes" id="UP001239111">
    <property type="component" value="Chromosome 1"/>
</dbReference>
<sequence>MKRTTRKSSDDSNLNTPSTKKIRLGNDSDSESEGYFSNSSVYEGSTVSQQNLTRYLVTLEDDAASVFSFCSTLQDCSNIEQLSDSSHDTIEYSIELNDLQQYGPSIDYDSSDDDITTESTVAEIRYLIELNEQGLKVDFNLKNVDEFQFMEHLQPTPVESPLGKTDHLISDFNSISSKSPGDYLSKFNL</sequence>
<evidence type="ECO:0000313" key="1">
    <source>
        <dbReference type="EMBL" id="KAJ8681500.1"/>
    </source>
</evidence>
<accession>A0ACC2PDJ8</accession>
<protein>
    <submittedName>
        <fullName evidence="1">Uncharacterized protein</fullName>
    </submittedName>
</protein>
<gene>
    <name evidence="1" type="ORF">QAD02_017292</name>
</gene>